<evidence type="ECO:0000256" key="6">
    <source>
        <dbReference type="ARBA" id="ARBA00022989"/>
    </source>
</evidence>
<dbReference type="InterPro" id="IPR007227">
    <property type="entry name" value="Cell_shape_determining_MreD"/>
</dbReference>
<protein>
    <submittedName>
        <fullName evidence="9">Rod shape-determining protein MreD</fullName>
    </submittedName>
</protein>
<accession>A0A2W5CA18</accession>
<comment type="caution">
    <text evidence="9">The sequence shown here is derived from an EMBL/GenBank/DDBJ whole genome shotgun (WGS) entry which is preliminary data.</text>
</comment>
<keyword evidence="3" id="KW-1003">Cell membrane</keyword>
<keyword evidence="5" id="KW-0133">Cell shape</keyword>
<evidence type="ECO:0000256" key="3">
    <source>
        <dbReference type="ARBA" id="ARBA00022475"/>
    </source>
</evidence>
<feature type="transmembrane region" description="Helical" evidence="8">
    <location>
        <begin position="72"/>
        <end position="94"/>
    </location>
</feature>
<name>A0A2W5CA18_9SPHN</name>
<feature type="transmembrane region" description="Helical" evidence="8">
    <location>
        <begin position="21"/>
        <end position="52"/>
    </location>
</feature>
<organism evidence="9 10">
    <name type="scientific">Sphingomonas sanxanigenens</name>
    <dbReference type="NCBI Taxonomy" id="397260"/>
    <lineage>
        <taxon>Bacteria</taxon>
        <taxon>Pseudomonadati</taxon>
        <taxon>Pseudomonadota</taxon>
        <taxon>Alphaproteobacteria</taxon>
        <taxon>Sphingomonadales</taxon>
        <taxon>Sphingomonadaceae</taxon>
        <taxon>Sphingomonas</taxon>
    </lineage>
</organism>
<keyword evidence="4 8" id="KW-0812">Transmembrane</keyword>
<dbReference type="Pfam" id="PF04093">
    <property type="entry name" value="MreD"/>
    <property type="match status" value="1"/>
</dbReference>
<gene>
    <name evidence="9" type="primary">mreD</name>
    <name evidence="9" type="ORF">DI623_01460</name>
</gene>
<evidence type="ECO:0000256" key="2">
    <source>
        <dbReference type="ARBA" id="ARBA00007776"/>
    </source>
</evidence>
<dbReference type="NCBIfam" id="TIGR03426">
    <property type="entry name" value="shape_MreD"/>
    <property type="match status" value="1"/>
</dbReference>
<dbReference type="Proteomes" id="UP000249066">
    <property type="component" value="Unassembled WGS sequence"/>
</dbReference>
<comment type="subcellular location">
    <subcellularLocation>
        <location evidence="1">Cell membrane</location>
        <topology evidence="1">Multi-pass membrane protein</topology>
    </subcellularLocation>
</comment>
<feature type="transmembrane region" description="Helical" evidence="8">
    <location>
        <begin position="106"/>
        <end position="125"/>
    </location>
</feature>
<keyword evidence="7 8" id="KW-0472">Membrane</keyword>
<evidence type="ECO:0000313" key="9">
    <source>
        <dbReference type="EMBL" id="PZO91891.1"/>
    </source>
</evidence>
<evidence type="ECO:0000256" key="7">
    <source>
        <dbReference type="ARBA" id="ARBA00023136"/>
    </source>
</evidence>
<keyword evidence="6 8" id="KW-1133">Transmembrane helix</keyword>
<evidence type="ECO:0000256" key="4">
    <source>
        <dbReference type="ARBA" id="ARBA00022692"/>
    </source>
</evidence>
<evidence type="ECO:0000313" key="10">
    <source>
        <dbReference type="Proteomes" id="UP000249066"/>
    </source>
</evidence>
<reference evidence="9 10" key="1">
    <citation type="submission" date="2017-08" db="EMBL/GenBank/DDBJ databases">
        <title>Infants hospitalized years apart are colonized by the same room-sourced microbial strains.</title>
        <authorList>
            <person name="Brooks B."/>
            <person name="Olm M.R."/>
            <person name="Firek B.A."/>
            <person name="Baker R."/>
            <person name="Thomas B.C."/>
            <person name="Morowitz M.J."/>
            <person name="Banfield J.F."/>
        </authorList>
    </citation>
    <scope>NUCLEOTIDE SEQUENCE [LARGE SCALE GENOMIC DNA]</scope>
    <source>
        <strain evidence="9">S2_018_000_R2_101</strain>
    </source>
</reference>
<proteinExistence type="inferred from homology"/>
<dbReference type="AlphaFoldDB" id="A0A2W5CA18"/>
<evidence type="ECO:0000256" key="8">
    <source>
        <dbReference type="SAM" id="Phobius"/>
    </source>
</evidence>
<sequence>METSQLTLSLRARAVPIASTMAAALASLLPLVAQAPILPPLSFLVLLAWRLLRPEFWRIWAPLPLGLWDDLFSGQPLGSAMLSWTLAFLVIEAIDKRLRWRDYWQDWLVAAGIISFVIVANFMIAAMTGGGGPVRVVVPQIIASILLFPLVVRFCAALDRWRLLR</sequence>
<dbReference type="GO" id="GO:0008360">
    <property type="term" value="P:regulation of cell shape"/>
    <property type="evidence" value="ECO:0007669"/>
    <property type="project" value="UniProtKB-KW"/>
</dbReference>
<dbReference type="GO" id="GO:0005886">
    <property type="term" value="C:plasma membrane"/>
    <property type="evidence" value="ECO:0007669"/>
    <property type="project" value="UniProtKB-SubCell"/>
</dbReference>
<comment type="similarity">
    <text evidence="2">Belongs to the MreD family.</text>
</comment>
<feature type="transmembrane region" description="Helical" evidence="8">
    <location>
        <begin position="137"/>
        <end position="156"/>
    </location>
</feature>
<evidence type="ECO:0000256" key="1">
    <source>
        <dbReference type="ARBA" id="ARBA00004651"/>
    </source>
</evidence>
<dbReference type="EMBL" id="QFNN01000003">
    <property type="protein sequence ID" value="PZO91891.1"/>
    <property type="molecule type" value="Genomic_DNA"/>
</dbReference>
<evidence type="ECO:0000256" key="5">
    <source>
        <dbReference type="ARBA" id="ARBA00022960"/>
    </source>
</evidence>